<evidence type="ECO:0000256" key="3">
    <source>
        <dbReference type="ARBA" id="ARBA00022729"/>
    </source>
</evidence>
<feature type="non-terminal residue" evidence="11">
    <location>
        <position position="1"/>
    </location>
</feature>
<keyword evidence="5 8" id="KW-0472">Membrane</keyword>
<dbReference type="AlphaFoldDB" id="A0A1D1YS02"/>
<dbReference type="EMBL" id="GDJX01010536">
    <property type="protein sequence ID" value="JAT57400.1"/>
    <property type="molecule type" value="Transcribed_RNA"/>
</dbReference>
<comment type="subcellular location">
    <subcellularLocation>
        <location evidence="1">Membrane</location>
        <topology evidence="1">Single-pass membrane protein</topology>
    </subcellularLocation>
</comment>
<dbReference type="SMART" id="SM00321">
    <property type="entry name" value="WSC"/>
    <property type="match status" value="2"/>
</dbReference>
<feature type="chain" id="PRO_5008900437" evidence="9">
    <location>
        <begin position="37"/>
        <end position="365"/>
    </location>
</feature>
<evidence type="ECO:0000256" key="2">
    <source>
        <dbReference type="ARBA" id="ARBA00022692"/>
    </source>
</evidence>
<dbReference type="GO" id="GO:0005886">
    <property type="term" value="C:plasma membrane"/>
    <property type="evidence" value="ECO:0007669"/>
    <property type="project" value="TreeGrafter"/>
</dbReference>
<feature type="domain" description="WSC" evidence="10">
    <location>
        <begin position="50"/>
        <end position="161"/>
    </location>
</feature>
<name>A0A1D1YS02_9ARAE</name>
<keyword evidence="3 9" id="KW-0732">Signal</keyword>
<evidence type="ECO:0000256" key="9">
    <source>
        <dbReference type="SAM" id="SignalP"/>
    </source>
</evidence>
<dbReference type="PROSITE" id="PS51212">
    <property type="entry name" value="WSC"/>
    <property type="match status" value="2"/>
</dbReference>
<evidence type="ECO:0000256" key="6">
    <source>
        <dbReference type="ARBA" id="ARBA00023180"/>
    </source>
</evidence>
<feature type="transmembrane region" description="Helical" evidence="8">
    <location>
        <begin position="291"/>
        <end position="309"/>
    </location>
</feature>
<dbReference type="Pfam" id="PF01822">
    <property type="entry name" value="WSC"/>
    <property type="match status" value="2"/>
</dbReference>
<dbReference type="PANTHER" id="PTHR24269:SF16">
    <property type="entry name" value="PROTEIN SLG1"/>
    <property type="match status" value="1"/>
</dbReference>
<sequence length="365" mass="39952">TFFFFSLLQQTLSLINTTPTMKSLLTLICISSLAMAQMCVDNEAPRFQPKNKPLGCYVLNRTMPDTLNGLSSLSQPDFGFSDPYVLDRDDLLMDDGLCVAHCADYLFTFAALRRGEECRCGKDDGLKSYKQVDASQCNTTCIGNNTSVCGGQDAYTVYGNVIAELPNAKVTKISIDQKINVIRDLSNDSSYKGCIPDSLVCRREALMQETFDMTIETCATFCKDHGFQNAGLESGTRCICIEDYEYTDLLRPEDCSSSCAGNSSTICGGPAAISIYAADTIIDNSSPLKPLISAIIAGVTALIAVIIITHRSRKQIARFWARLRGKVEPTDAEFTYSVKDPDVENTHTTDSTTHLTTSHVNSSQD</sequence>
<proteinExistence type="predicted"/>
<evidence type="ECO:0000256" key="7">
    <source>
        <dbReference type="SAM" id="MobiDB-lite"/>
    </source>
</evidence>
<evidence type="ECO:0000256" key="5">
    <source>
        <dbReference type="ARBA" id="ARBA00023136"/>
    </source>
</evidence>
<keyword evidence="6" id="KW-0325">Glycoprotein</keyword>
<evidence type="ECO:0000259" key="10">
    <source>
        <dbReference type="PROSITE" id="PS51212"/>
    </source>
</evidence>
<feature type="compositionally biased region" description="Low complexity" evidence="7">
    <location>
        <begin position="348"/>
        <end position="359"/>
    </location>
</feature>
<feature type="domain" description="WSC" evidence="10">
    <location>
        <begin position="188"/>
        <end position="279"/>
    </location>
</feature>
<keyword evidence="2 8" id="KW-0812">Transmembrane</keyword>
<protein>
    <submittedName>
        <fullName evidence="11">Putative fungistatic metabolite</fullName>
    </submittedName>
</protein>
<evidence type="ECO:0000256" key="1">
    <source>
        <dbReference type="ARBA" id="ARBA00004167"/>
    </source>
</evidence>
<keyword evidence="4 8" id="KW-1133">Transmembrane helix</keyword>
<reference evidence="11" key="1">
    <citation type="submission" date="2015-07" db="EMBL/GenBank/DDBJ databases">
        <title>Transcriptome Assembly of Anthurium amnicola.</title>
        <authorList>
            <person name="Suzuki J."/>
        </authorList>
    </citation>
    <scope>NUCLEOTIDE SEQUENCE</scope>
</reference>
<evidence type="ECO:0000313" key="11">
    <source>
        <dbReference type="EMBL" id="JAT57400.1"/>
    </source>
</evidence>
<dbReference type="InterPro" id="IPR051836">
    <property type="entry name" value="Kremen_rcpt"/>
</dbReference>
<organism evidence="11">
    <name type="scientific">Anthurium amnicola</name>
    <dbReference type="NCBI Taxonomy" id="1678845"/>
    <lineage>
        <taxon>Eukaryota</taxon>
        <taxon>Viridiplantae</taxon>
        <taxon>Streptophyta</taxon>
        <taxon>Embryophyta</taxon>
        <taxon>Tracheophyta</taxon>
        <taxon>Spermatophyta</taxon>
        <taxon>Magnoliopsida</taxon>
        <taxon>Liliopsida</taxon>
        <taxon>Araceae</taxon>
        <taxon>Pothoideae</taxon>
        <taxon>Potheae</taxon>
        <taxon>Anthurium</taxon>
    </lineage>
</organism>
<accession>A0A1D1YS02</accession>
<gene>
    <name evidence="11" type="primary">CHGG_05463</name>
    <name evidence="11" type="ORF">g.8528</name>
</gene>
<evidence type="ECO:0000256" key="4">
    <source>
        <dbReference type="ARBA" id="ARBA00022989"/>
    </source>
</evidence>
<feature type="region of interest" description="Disordered" evidence="7">
    <location>
        <begin position="341"/>
        <end position="365"/>
    </location>
</feature>
<dbReference type="InterPro" id="IPR002889">
    <property type="entry name" value="WSC_carb-bd"/>
</dbReference>
<feature type="signal peptide" evidence="9">
    <location>
        <begin position="1"/>
        <end position="36"/>
    </location>
</feature>
<evidence type="ECO:0000256" key="8">
    <source>
        <dbReference type="SAM" id="Phobius"/>
    </source>
</evidence>
<dbReference type="PANTHER" id="PTHR24269">
    <property type="entry name" value="KREMEN PROTEIN"/>
    <property type="match status" value="1"/>
</dbReference>